<dbReference type="AlphaFoldDB" id="A0A7W8VGW6"/>
<evidence type="ECO:0000313" key="3">
    <source>
        <dbReference type="Proteomes" id="UP000572635"/>
    </source>
</evidence>
<protein>
    <submittedName>
        <fullName evidence="2">Uncharacterized protein</fullName>
    </submittedName>
</protein>
<accession>A0A7W8VGW6</accession>
<feature type="transmembrane region" description="Helical" evidence="1">
    <location>
        <begin position="113"/>
        <end position="136"/>
    </location>
</feature>
<feature type="transmembrane region" description="Helical" evidence="1">
    <location>
        <begin position="70"/>
        <end position="93"/>
    </location>
</feature>
<evidence type="ECO:0000256" key="1">
    <source>
        <dbReference type="SAM" id="Phobius"/>
    </source>
</evidence>
<evidence type="ECO:0000313" key="2">
    <source>
        <dbReference type="EMBL" id="MBB5435565.1"/>
    </source>
</evidence>
<dbReference type="RefSeq" id="WP_184398459.1">
    <property type="nucleotide sequence ID" value="NZ_BAAAJD010000180.1"/>
</dbReference>
<dbReference type="Proteomes" id="UP000572635">
    <property type="component" value="Unassembled WGS sequence"/>
</dbReference>
<reference evidence="2 3" key="1">
    <citation type="submission" date="2020-08" db="EMBL/GenBank/DDBJ databases">
        <title>Sequencing the genomes of 1000 actinobacteria strains.</title>
        <authorList>
            <person name="Klenk H.-P."/>
        </authorList>
    </citation>
    <scope>NUCLEOTIDE SEQUENCE [LARGE SCALE GENOMIC DNA]</scope>
    <source>
        <strain evidence="2 3">DSM 44551</strain>
    </source>
</reference>
<keyword evidence="1" id="KW-1133">Transmembrane helix</keyword>
<dbReference type="EMBL" id="JACHDB010000002">
    <property type="protein sequence ID" value="MBB5435565.1"/>
    <property type="molecule type" value="Genomic_DNA"/>
</dbReference>
<feature type="transmembrane region" description="Helical" evidence="1">
    <location>
        <begin position="39"/>
        <end position="58"/>
    </location>
</feature>
<name>A0A7W8VGW6_9ACTN</name>
<feature type="transmembrane region" description="Helical" evidence="1">
    <location>
        <begin position="7"/>
        <end position="27"/>
    </location>
</feature>
<organism evidence="2 3">
    <name type="scientific">Nocardiopsis composta</name>
    <dbReference type="NCBI Taxonomy" id="157465"/>
    <lineage>
        <taxon>Bacteria</taxon>
        <taxon>Bacillati</taxon>
        <taxon>Actinomycetota</taxon>
        <taxon>Actinomycetes</taxon>
        <taxon>Streptosporangiales</taxon>
        <taxon>Nocardiopsidaceae</taxon>
        <taxon>Nocardiopsis</taxon>
    </lineage>
</organism>
<comment type="caution">
    <text evidence="2">The sequence shown here is derived from an EMBL/GenBank/DDBJ whole genome shotgun (WGS) entry which is preliminary data.</text>
</comment>
<keyword evidence="1" id="KW-0472">Membrane</keyword>
<keyword evidence="3" id="KW-1185">Reference proteome</keyword>
<keyword evidence="1" id="KW-0812">Transmembrane</keyword>
<gene>
    <name evidence="2" type="ORF">HDA36_005713</name>
</gene>
<proteinExistence type="predicted"/>
<sequence>MNSLVDIVLFGVIGAVMLAALLGLMLLTTGRSQGQGLRAVFGVASTILLIAVPALAAAQALGSGQGFPQALATAFGVEVIIFAANLALMPAVVRRAAAAQGVTGPLPSPLSPIPLIGGLVSCALLALVGTGIAAIVS</sequence>